<keyword evidence="2" id="KW-0812">Transmembrane</keyword>
<dbReference type="AlphaFoldDB" id="A0AA88XK19"/>
<reference evidence="4" key="1">
    <citation type="submission" date="2019-08" db="EMBL/GenBank/DDBJ databases">
        <title>The improved chromosome-level genome for the pearl oyster Pinctada fucata martensii using PacBio sequencing and Hi-C.</title>
        <authorList>
            <person name="Zheng Z."/>
        </authorList>
    </citation>
    <scope>NUCLEOTIDE SEQUENCE</scope>
    <source>
        <strain evidence="4">ZZ-2019</strain>
        <tissue evidence="4">Adductor muscle</tissue>
    </source>
</reference>
<dbReference type="SUPFAM" id="SSF47616">
    <property type="entry name" value="GST C-terminal domain-like"/>
    <property type="match status" value="1"/>
</dbReference>
<dbReference type="GO" id="GO:0005741">
    <property type="term" value="C:mitochondrial outer membrane"/>
    <property type="evidence" value="ECO:0007669"/>
    <property type="project" value="TreeGrafter"/>
</dbReference>
<dbReference type="GO" id="GO:0006626">
    <property type="term" value="P:protein targeting to mitochondrion"/>
    <property type="evidence" value="ECO:0007669"/>
    <property type="project" value="TreeGrafter"/>
</dbReference>
<comment type="similarity">
    <text evidence="1">Belongs to the GST superfamily.</text>
</comment>
<keyword evidence="5" id="KW-1185">Reference proteome</keyword>
<evidence type="ECO:0000313" key="4">
    <source>
        <dbReference type="EMBL" id="KAK3086801.1"/>
    </source>
</evidence>
<protein>
    <recommendedName>
        <fullName evidence="3">GST C-terminal domain-containing protein</fullName>
    </recommendedName>
</protein>
<dbReference type="InterPro" id="IPR036282">
    <property type="entry name" value="Glutathione-S-Trfase_C_sf"/>
</dbReference>
<name>A0AA88XK19_PINIB</name>
<dbReference type="GO" id="GO:0000266">
    <property type="term" value="P:mitochondrial fission"/>
    <property type="evidence" value="ECO:0007669"/>
    <property type="project" value="TreeGrafter"/>
</dbReference>
<gene>
    <name evidence="4" type="ORF">FSP39_023626</name>
</gene>
<evidence type="ECO:0000256" key="1">
    <source>
        <dbReference type="ARBA" id="ARBA00007409"/>
    </source>
</evidence>
<evidence type="ECO:0000256" key="2">
    <source>
        <dbReference type="SAM" id="Phobius"/>
    </source>
</evidence>
<dbReference type="InterPro" id="IPR010987">
    <property type="entry name" value="Glutathione-S-Trfase_C-like"/>
</dbReference>
<dbReference type="GO" id="GO:0008053">
    <property type="term" value="P:mitochondrial fusion"/>
    <property type="evidence" value="ECO:0007669"/>
    <property type="project" value="TreeGrafter"/>
</dbReference>
<dbReference type="Gene3D" id="1.20.1050.10">
    <property type="match status" value="1"/>
</dbReference>
<evidence type="ECO:0000259" key="3">
    <source>
        <dbReference type="PROSITE" id="PS50405"/>
    </source>
</evidence>
<keyword evidence="2" id="KW-0472">Membrane</keyword>
<evidence type="ECO:0000313" key="5">
    <source>
        <dbReference type="Proteomes" id="UP001186944"/>
    </source>
</evidence>
<organism evidence="4 5">
    <name type="scientific">Pinctada imbricata</name>
    <name type="common">Atlantic pearl-oyster</name>
    <name type="synonym">Pinctada martensii</name>
    <dbReference type="NCBI Taxonomy" id="66713"/>
    <lineage>
        <taxon>Eukaryota</taxon>
        <taxon>Metazoa</taxon>
        <taxon>Spiralia</taxon>
        <taxon>Lophotrochozoa</taxon>
        <taxon>Mollusca</taxon>
        <taxon>Bivalvia</taxon>
        <taxon>Autobranchia</taxon>
        <taxon>Pteriomorphia</taxon>
        <taxon>Pterioida</taxon>
        <taxon>Pterioidea</taxon>
        <taxon>Pteriidae</taxon>
        <taxon>Pinctada</taxon>
    </lineage>
</organism>
<feature type="transmembrane region" description="Helical" evidence="2">
    <location>
        <begin position="201"/>
        <end position="222"/>
    </location>
</feature>
<dbReference type="PROSITE" id="PS50405">
    <property type="entry name" value="GST_CTER"/>
    <property type="match status" value="1"/>
</dbReference>
<comment type="caution">
    <text evidence="4">The sequence shown here is derived from an EMBL/GenBank/DDBJ whole genome shotgun (WGS) entry which is preliminary data.</text>
</comment>
<sequence length="226" mass="25453">MSSEAGKEVARLRDVFNHLPYDVITYGVLLNPDMSVSGCKIPGSKFANAGTLNKRMANQFAYSQSMMEKHPDLKEAYEAKLKFRAAFKGSSTDIEKVKAAMESCDKLMDDMETLLGKVKEKYGIPDSWLVGPRFSAADVTFTVLLHRLELLGLEERFYPKNKRPHIYDYYQRLLERKSVQQVISEEKKIMSLVIGSKLMKGLPYVAGIVVIGVAAVAAFTIMKRRT</sequence>
<keyword evidence="2" id="KW-1133">Transmembrane helix</keyword>
<dbReference type="PANTHER" id="PTHR44188">
    <property type="entry name" value="GDAP1, ISOFORM A"/>
    <property type="match status" value="1"/>
</dbReference>
<dbReference type="EMBL" id="VSWD01000012">
    <property type="protein sequence ID" value="KAK3086801.1"/>
    <property type="molecule type" value="Genomic_DNA"/>
</dbReference>
<dbReference type="Pfam" id="PF13410">
    <property type="entry name" value="GST_C_2"/>
    <property type="match status" value="1"/>
</dbReference>
<accession>A0AA88XK19</accession>
<proteinExistence type="inferred from homology"/>
<dbReference type="Proteomes" id="UP001186944">
    <property type="component" value="Unassembled WGS sequence"/>
</dbReference>
<dbReference type="PANTHER" id="PTHR44188:SF1">
    <property type="entry name" value="GDAP1, ISOFORM A"/>
    <property type="match status" value="1"/>
</dbReference>
<feature type="domain" description="GST C-terminal" evidence="3">
    <location>
        <begin position="51"/>
        <end position="193"/>
    </location>
</feature>